<feature type="region of interest" description="Disordered" evidence="1">
    <location>
        <begin position="1"/>
        <end position="20"/>
    </location>
</feature>
<gene>
    <name evidence="2" type="ORF">GMARGA_LOCUS25985</name>
</gene>
<dbReference type="EMBL" id="CAJVQB010029543">
    <property type="protein sequence ID" value="CAG8814194.1"/>
    <property type="molecule type" value="Genomic_DNA"/>
</dbReference>
<dbReference type="Proteomes" id="UP000789901">
    <property type="component" value="Unassembled WGS sequence"/>
</dbReference>
<keyword evidence="3" id="KW-1185">Reference proteome</keyword>
<proteinExistence type="predicted"/>
<name>A0ABN7W546_GIGMA</name>
<organism evidence="2 3">
    <name type="scientific">Gigaspora margarita</name>
    <dbReference type="NCBI Taxonomy" id="4874"/>
    <lineage>
        <taxon>Eukaryota</taxon>
        <taxon>Fungi</taxon>
        <taxon>Fungi incertae sedis</taxon>
        <taxon>Mucoromycota</taxon>
        <taxon>Glomeromycotina</taxon>
        <taxon>Glomeromycetes</taxon>
        <taxon>Diversisporales</taxon>
        <taxon>Gigasporaceae</taxon>
        <taxon>Gigaspora</taxon>
    </lineage>
</organism>
<evidence type="ECO:0000313" key="2">
    <source>
        <dbReference type="EMBL" id="CAG8814194.1"/>
    </source>
</evidence>
<accession>A0ABN7W546</accession>
<comment type="caution">
    <text evidence="2">The sequence shown here is derived from an EMBL/GenBank/DDBJ whole genome shotgun (WGS) entry which is preliminary data.</text>
</comment>
<sequence length="48" mass="5906">VDGDNDVDDSSEEYNKNKNWNKNYDEIEDIYYEDEVVEYTNVWEIEHE</sequence>
<protein>
    <submittedName>
        <fullName evidence="2">2785_t:CDS:1</fullName>
    </submittedName>
</protein>
<evidence type="ECO:0000256" key="1">
    <source>
        <dbReference type="SAM" id="MobiDB-lite"/>
    </source>
</evidence>
<reference evidence="2 3" key="1">
    <citation type="submission" date="2021-06" db="EMBL/GenBank/DDBJ databases">
        <authorList>
            <person name="Kallberg Y."/>
            <person name="Tangrot J."/>
            <person name="Rosling A."/>
        </authorList>
    </citation>
    <scope>NUCLEOTIDE SEQUENCE [LARGE SCALE GENOMIC DNA]</scope>
    <source>
        <strain evidence="2 3">120-4 pot B 10/14</strain>
    </source>
</reference>
<feature type="non-terminal residue" evidence="2">
    <location>
        <position position="1"/>
    </location>
</feature>
<evidence type="ECO:0000313" key="3">
    <source>
        <dbReference type="Proteomes" id="UP000789901"/>
    </source>
</evidence>
<feature type="compositionally biased region" description="Acidic residues" evidence="1">
    <location>
        <begin position="1"/>
        <end position="12"/>
    </location>
</feature>